<reference evidence="1 2" key="1">
    <citation type="submission" date="2014-07" db="EMBL/GenBank/DDBJ databases">
        <title>Genome of Chryseobacterium vrystaatense LMG 22846.</title>
        <authorList>
            <person name="Pipes S.E."/>
            <person name="Stropko S.J."/>
            <person name="Newman J.D."/>
        </authorList>
    </citation>
    <scope>NUCLEOTIDE SEQUENCE [LARGE SCALE GENOMIC DNA]</scope>
    <source>
        <strain evidence="1 2">LMG 22846</strain>
    </source>
</reference>
<gene>
    <name evidence="1" type="ORF">IW16_06265</name>
</gene>
<dbReference type="EMBL" id="JPRI01000002">
    <property type="protein sequence ID" value="KFF26878.1"/>
    <property type="molecule type" value="Genomic_DNA"/>
</dbReference>
<dbReference type="InterPro" id="IPR023296">
    <property type="entry name" value="Glyco_hydro_beta-prop_sf"/>
</dbReference>
<evidence type="ECO:0008006" key="3">
    <source>
        <dbReference type="Google" id="ProtNLM"/>
    </source>
</evidence>
<dbReference type="SUPFAM" id="SSF75005">
    <property type="entry name" value="Arabinanase/levansucrase/invertase"/>
    <property type="match status" value="1"/>
</dbReference>
<comment type="caution">
    <text evidence="1">The sequence shown here is derived from an EMBL/GenBank/DDBJ whole genome shotgun (WGS) entry which is preliminary data.</text>
</comment>
<sequence>MRFNILQKVRTGSAPLRRRFAYLASVNDIKKFPVADHRGIALIDDIIMKENTGMIQIYLTTSSQEYSYETIGDPDSKNFKVKFNGTHPGTEQEALEFSKNYLEEGFVVLIPSCDKGVKVLGSPDAPLVFTSSHKSEKAGEKFNFVFEQEIGSDTVYQLYIGLITLNNNIEVDMGDFLDQLKDYMKLDGSNLTEAQKANLRNILGSDGKNLGNADLSLSDNRNFNLKSYFLNFFNNLGLAKVGINKNNPTESLDVIGNIRSDSFILNDSPSDTKKGSVFRIGNDIFIKTDKGNEKLVKSGDYVLDDHGTISPDTLPPSTGWRKGWYTPKIASAFPGTNYPNCGNLKADSANFTRFYFNGSSWEPVDRLLMAQAKKIFDPTNNSESSTMMAAADRYDFLLDEKNRFTETAFNSTGQKLANNPIISKDLSTTVFSNYVPANTGNSIGTWVIQTPVVVTKLRVLVSNAGTGTFLARRSGAMITIVQNVPLVAGWNDVSVSFSALVGDVICYSTGTSSSALAYVEGGDGLYYSSNGTIAQVGNIGLEVWKSGEVIKVKSFAEVIVKKEEPLIYEARRIDKITNNAKLRQADPGVVSFFPDINKPDVFGNNTVSKMGLNWAGNFKTFDAKYIWSFAFSVKMPAAKYPTGKTICTINYGVFTVTLAAGSVGFAFAGNSIAYDYEGKTINVVITADAFFIRAIIDNREMGVHNVNRKMTSFNFTLNQDNGQVVKSAAFWNRKISLDRVAQWTANNNPYGMPSPEDKLFPQEGYPVGDNFLVNNAHGFDVMGEQNVIKFKDQYYLYFTVGISDPNIFIESGIGLAISSRVDGGYMMYTDDCVIGGKRNKAGVTVATSSWAGVKDGAVYIIAAADYTQLGAGGYIFKSMDGKNFTKVADFPPIVPTMANVGFWPEKHSDGYYYGIIEGRPAGNPMWEMWLVRSTSWETGWTNVQKLSSLQVAAGRTYGGLKIMRSSNNDRWMVVYHAATGVAGNLPSSIIYAECFDIGAPVNWVNKKLVLDVIDELESQNAYAVDQVATPHIIETEGKTYMSFVIAQNLPTLHCQIRFAQFDGNKEELFGLV</sequence>
<dbReference type="Proteomes" id="UP000028719">
    <property type="component" value="Unassembled WGS sequence"/>
</dbReference>
<evidence type="ECO:0000313" key="1">
    <source>
        <dbReference type="EMBL" id="KFF26878.1"/>
    </source>
</evidence>
<proteinExistence type="predicted"/>
<evidence type="ECO:0000313" key="2">
    <source>
        <dbReference type="Proteomes" id="UP000028719"/>
    </source>
</evidence>
<dbReference type="RefSeq" id="WP_034741007.1">
    <property type="nucleotide sequence ID" value="NZ_JPRI01000002.1"/>
</dbReference>
<accession>A0ABR4UP35</accession>
<protein>
    <recommendedName>
        <fullName evidence="3">BppU N-terminal domain-containing protein</fullName>
    </recommendedName>
</protein>
<organism evidence="1 2">
    <name type="scientific">Chryseobacterium vrystaatense</name>
    <dbReference type="NCBI Taxonomy" id="307480"/>
    <lineage>
        <taxon>Bacteria</taxon>
        <taxon>Pseudomonadati</taxon>
        <taxon>Bacteroidota</taxon>
        <taxon>Flavobacteriia</taxon>
        <taxon>Flavobacteriales</taxon>
        <taxon>Weeksellaceae</taxon>
        <taxon>Chryseobacterium group</taxon>
        <taxon>Chryseobacterium</taxon>
    </lineage>
</organism>
<dbReference type="Gene3D" id="2.115.10.20">
    <property type="entry name" value="Glycosyl hydrolase domain, family 43"/>
    <property type="match status" value="1"/>
</dbReference>
<name>A0ABR4UP35_9FLAO</name>
<keyword evidence="2" id="KW-1185">Reference proteome</keyword>